<dbReference type="GO" id="GO:0000155">
    <property type="term" value="F:phosphorelay sensor kinase activity"/>
    <property type="evidence" value="ECO:0007669"/>
    <property type="project" value="InterPro"/>
</dbReference>
<dbReference type="Gene3D" id="3.30.565.10">
    <property type="entry name" value="Histidine kinase-like ATPase, C-terminal domain"/>
    <property type="match status" value="1"/>
</dbReference>
<dbReference type="EMBL" id="QWEX01000004">
    <property type="protein sequence ID" value="RXV64431.1"/>
    <property type="molecule type" value="Genomic_DNA"/>
</dbReference>
<evidence type="ECO:0000256" key="11">
    <source>
        <dbReference type="ARBA" id="ARBA00022840"/>
    </source>
</evidence>
<evidence type="ECO:0000256" key="19">
    <source>
        <dbReference type="PROSITE-ProRule" id="PRU00169"/>
    </source>
</evidence>
<feature type="modified residue" description="4-aspartylphosphate" evidence="19">
    <location>
        <position position="1004"/>
    </location>
</feature>
<keyword evidence="13" id="KW-0902">Two-component regulatory system</keyword>
<keyword evidence="10" id="KW-0418">Kinase</keyword>
<dbReference type="Pfam" id="PF02518">
    <property type="entry name" value="HATPase_c"/>
    <property type="match status" value="1"/>
</dbReference>
<organism evidence="26 27">
    <name type="scientific">Burkholderia stabilis</name>
    <dbReference type="NCBI Taxonomy" id="95485"/>
    <lineage>
        <taxon>Bacteria</taxon>
        <taxon>Pseudomonadati</taxon>
        <taxon>Pseudomonadota</taxon>
        <taxon>Betaproteobacteria</taxon>
        <taxon>Burkholderiales</taxon>
        <taxon>Burkholderiaceae</taxon>
        <taxon>Burkholderia</taxon>
        <taxon>Burkholderia cepacia complex</taxon>
    </lineage>
</organism>
<keyword evidence="14" id="KW-0843">Virulence</keyword>
<keyword evidence="4" id="KW-1003">Cell membrane</keyword>
<evidence type="ECO:0000256" key="17">
    <source>
        <dbReference type="ARBA" id="ARBA00070152"/>
    </source>
</evidence>
<dbReference type="Gene3D" id="3.40.190.10">
    <property type="entry name" value="Periplasmic binding protein-like II"/>
    <property type="match status" value="4"/>
</dbReference>
<dbReference type="CDD" id="cd13705">
    <property type="entry name" value="PBP2_BvgS_D1"/>
    <property type="match status" value="1"/>
</dbReference>
<dbReference type="PROSITE" id="PS50112">
    <property type="entry name" value="PAS"/>
    <property type="match status" value="1"/>
</dbReference>
<evidence type="ECO:0000259" key="25">
    <source>
        <dbReference type="PROSITE" id="PS50894"/>
    </source>
</evidence>
<dbReference type="AlphaFoldDB" id="A0A4Q2A6U7"/>
<dbReference type="Pfam" id="PF00497">
    <property type="entry name" value="SBP_bac_3"/>
    <property type="match status" value="1"/>
</dbReference>
<dbReference type="InterPro" id="IPR049870">
    <property type="entry name" value="BvgS-like_periplasmic1"/>
</dbReference>
<dbReference type="OrthoDB" id="9796305at2"/>
<keyword evidence="11" id="KW-0067">ATP-binding</keyword>
<reference evidence="26 27" key="1">
    <citation type="submission" date="2018-08" db="EMBL/GenBank/DDBJ databases">
        <title>Mountain-cultivated ginseng endophyte, Burkholderia stabilis and its activity against ginseng root rot disease.</title>
        <authorList>
            <person name="Tapan Kumar M."/>
            <person name="Bae H."/>
            <person name="Shanmugam G."/>
            <person name="Jeon J."/>
        </authorList>
    </citation>
    <scope>NUCLEOTIDE SEQUENCE [LARGE SCALE GENOMIC DNA]</scope>
    <source>
        <strain evidence="26 27">EB159</strain>
    </source>
</reference>
<keyword evidence="12 20" id="KW-1133">Transmembrane helix</keyword>
<keyword evidence="11" id="KW-0547">Nucleotide-binding</keyword>
<dbReference type="SMART" id="SM00091">
    <property type="entry name" value="PAS"/>
    <property type="match status" value="1"/>
</dbReference>
<dbReference type="SUPFAM" id="SSF52172">
    <property type="entry name" value="CheY-like"/>
    <property type="match status" value="1"/>
</dbReference>
<keyword evidence="6 19" id="KW-0597">Phosphoprotein</keyword>
<dbReference type="Pfam" id="PF00072">
    <property type="entry name" value="Response_reg"/>
    <property type="match status" value="1"/>
</dbReference>
<dbReference type="InterPro" id="IPR001638">
    <property type="entry name" value="Solute-binding_3/MltF_N"/>
</dbReference>
<keyword evidence="8 20" id="KW-0812">Transmembrane</keyword>
<comment type="function">
    <text evidence="16">Member of the two-component regulatory system BvgS/BvgA. Phosphorylates BvgA via a four-step phosphorelay in response to environmental signals.</text>
</comment>
<evidence type="ECO:0000256" key="4">
    <source>
        <dbReference type="ARBA" id="ARBA00022475"/>
    </source>
</evidence>
<evidence type="ECO:0000256" key="3">
    <source>
        <dbReference type="ARBA" id="ARBA00012438"/>
    </source>
</evidence>
<dbReference type="InterPro" id="IPR011006">
    <property type="entry name" value="CheY-like_superfamily"/>
</dbReference>
<protein>
    <recommendedName>
        <fullName evidence="17">Virulence sensor protein BvgS</fullName>
        <ecNumber evidence="3">2.7.13.3</ecNumber>
    </recommendedName>
</protein>
<evidence type="ECO:0000256" key="1">
    <source>
        <dbReference type="ARBA" id="ARBA00000085"/>
    </source>
</evidence>
<evidence type="ECO:0000256" key="6">
    <source>
        <dbReference type="ARBA" id="ARBA00022553"/>
    </source>
</evidence>
<dbReference type="SMART" id="SM00448">
    <property type="entry name" value="REC"/>
    <property type="match status" value="1"/>
</dbReference>
<feature type="transmembrane region" description="Helical" evidence="20">
    <location>
        <begin position="528"/>
        <end position="549"/>
    </location>
</feature>
<dbReference type="Proteomes" id="UP000289650">
    <property type="component" value="Unassembled WGS sequence"/>
</dbReference>
<evidence type="ECO:0000259" key="23">
    <source>
        <dbReference type="PROSITE" id="PS50110"/>
    </source>
</evidence>
<gene>
    <name evidence="26" type="ORF">D1006_39430</name>
</gene>
<feature type="chain" id="PRO_5020831303" description="Virulence sensor protein BvgS" evidence="21">
    <location>
        <begin position="25"/>
        <end position="1210"/>
    </location>
</feature>
<evidence type="ECO:0000256" key="9">
    <source>
        <dbReference type="ARBA" id="ARBA00022729"/>
    </source>
</evidence>
<keyword evidence="15 20" id="KW-0472">Membrane</keyword>
<evidence type="ECO:0000259" key="24">
    <source>
        <dbReference type="PROSITE" id="PS50112"/>
    </source>
</evidence>
<dbReference type="SUPFAM" id="SSF53850">
    <property type="entry name" value="Periplasmic binding protein-like II"/>
    <property type="match status" value="2"/>
</dbReference>
<dbReference type="InterPro" id="IPR036641">
    <property type="entry name" value="HPT_dom_sf"/>
</dbReference>
<dbReference type="InterPro" id="IPR036890">
    <property type="entry name" value="HATPase_C_sf"/>
</dbReference>
<dbReference type="PROSITE" id="PS50109">
    <property type="entry name" value="HIS_KIN"/>
    <property type="match status" value="1"/>
</dbReference>
<evidence type="ECO:0000256" key="14">
    <source>
        <dbReference type="ARBA" id="ARBA00023026"/>
    </source>
</evidence>
<dbReference type="InterPro" id="IPR003594">
    <property type="entry name" value="HATPase_dom"/>
</dbReference>
<dbReference type="PANTHER" id="PTHR43047:SF72">
    <property type="entry name" value="OSMOSENSING HISTIDINE PROTEIN KINASE SLN1"/>
    <property type="match status" value="1"/>
</dbReference>
<dbReference type="CDD" id="cd17546">
    <property type="entry name" value="REC_hyHK_CKI1_RcsC-like"/>
    <property type="match status" value="1"/>
</dbReference>
<dbReference type="InterPro" id="IPR036097">
    <property type="entry name" value="HisK_dim/P_sf"/>
</dbReference>
<keyword evidence="9 21" id="KW-0732">Signal</keyword>
<evidence type="ECO:0000256" key="8">
    <source>
        <dbReference type="ARBA" id="ARBA00022692"/>
    </source>
</evidence>
<dbReference type="Pfam" id="PF00512">
    <property type="entry name" value="HisKA"/>
    <property type="match status" value="1"/>
</dbReference>
<dbReference type="InterPro" id="IPR013656">
    <property type="entry name" value="PAS_4"/>
</dbReference>
<feature type="modified residue" description="Phosphohistidine" evidence="18">
    <location>
        <position position="1148"/>
    </location>
</feature>
<evidence type="ECO:0000256" key="2">
    <source>
        <dbReference type="ARBA" id="ARBA00004429"/>
    </source>
</evidence>
<evidence type="ECO:0000256" key="7">
    <source>
        <dbReference type="ARBA" id="ARBA00022679"/>
    </source>
</evidence>
<feature type="signal peptide" evidence="21">
    <location>
        <begin position="1"/>
        <end position="24"/>
    </location>
</feature>
<dbReference type="FunFam" id="3.30.565.10:FF:000010">
    <property type="entry name" value="Sensor histidine kinase RcsC"/>
    <property type="match status" value="1"/>
</dbReference>
<evidence type="ECO:0000259" key="22">
    <source>
        <dbReference type="PROSITE" id="PS50109"/>
    </source>
</evidence>
<dbReference type="CDD" id="cd00082">
    <property type="entry name" value="HisKA"/>
    <property type="match status" value="1"/>
</dbReference>
<evidence type="ECO:0000256" key="12">
    <source>
        <dbReference type="ARBA" id="ARBA00022989"/>
    </source>
</evidence>
<evidence type="ECO:0000313" key="26">
    <source>
        <dbReference type="EMBL" id="RXV64431.1"/>
    </source>
</evidence>
<comment type="subcellular location">
    <subcellularLocation>
        <location evidence="2">Cell inner membrane</location>
        <topology evidence="2">Multi-pass membrane protein</topology>
    </subcellularLocation>
</comment>
<evidence type="ECO:0000256" key="10">
    <source>
        <dbReference type="ARBA" id="ARBA00022777"/>
    </source>
</evidence>
<dbReference type="CDD" id="cd16922">
    <property type="entry name" value="HATPase_EvgS-ArcB-TorS-like"/>
    <property type="match status" value="1"/>
</dbReference>
<evidence type="ECO:0000256" key="16">
    <source>
        <dbReference type="ARBA" id="ARBA00058004"/>
    </source>
</evidence>
<evidence type="ECO:0000256" key="13">
    <source>
        <dbReference type="ARBA" id="ARBA00023012"/>
    </source>
</evidence>
<dbReference type="CDD" id="cd00130">
    <property type="entry name" value="PAS"/>
    <property type="match status" value="1"/>
</dbReference>
<dbReference type="PRINTS" id="PR00344">
    <property type="entry name" value="BCTRLSENSOR"/>
</dbReference>
<dbReference type="SUPFAM" id="SSF47384">
    <property type="entry name" value="Homodimeric domain of signal transducing histidine kinase"/>
    <property type="match status" value="1"/>
</dbReference>
<dbReference type="PROSITE" id="PS50110">
    <property type="entry name" value="RESPONSE_REGULATORY"/>
    <property type="match status" value="1"/>
</dbReference>
<dbReference type="PANTHER" id="PTHR43047">
    <property type="entry name" value="TWO-COMPONENT HISTIDINE PROTEIN KINASE"/>
    <property type="match status" value="1"/>
</dbReference>
<dbReference type="EC" id="2.7.13.3" evidence="3"/>
<dbReference type="SUPFAM" id="SSF55785">
    <property type="entry name" value="PYP-like sensor domain (PAS domain)"/>
    <property type="match status" value="1"/>
</dbReference>
<feature type="domain" description="HPt" evidence="25">
    <location>
        <begin position="1109"/>
        <end position="1206"/>
    </location>
</feature>
<evidence type="ECO:0000313" key="27">
    <source>
        <dbReference type="Proteomes" id="UP000289650"/>
    </source>
</evidence>
<dbReference type="SMART" id="SM00062">
    <property type="entry name" value="PBPb"/>
    <property type="match status" value="2"/>
</dbReference>
<dbReference type="SUPFAM" id="SSF55874">
    <property type="entry name" value="ATPase domain of HSP90 chaperone/DNA topoisomerase II/histidine kinase"/>
    <property type="match status" value="1"/>
</dbReference>
<dbReference type="InterPro" id="IPR008207">
    <property type="entry name" value="Sig_transdc_His_kin_Hpt_dom"/>
</dbReference>
<dbReference type="GO" id="GO:0005886">
    <property type="term" value="C:plasma membrane"/>
    <property type="evidence" value="ECO:0007669"/>
    <property type="project" value="UniProtKB-SubCell"/>
</dbReference>
<accession>A0A4Q2A6U7</accession>
<evidence type="ECO:0000256" key="18">
    <source>
        <dbReference type="PROSITE-ProRule" id="PRU00110"/>
    </source>
</evidence>
<dbReference type="SMART" id="SM00387">
    <property type="entry name" value="HATPase_c"/>
    <property type="match status" value="1"/>
</dbReference>
<dbReference type="NCBIfam" id="TIGR00229">
    <property type="entry name" value="sensory_box"/>
    <property type="match status" value="1"/>
</dbReference>
<dbReference type="Gene3D" id="3.30.450.20">
    <property type="entry name" value="PAS domain"/>
    <property type="match status" value="1"/>
</dbReference>
<feature type="domain" description="Histidine kinase" evidence="22">
    <location>
        <begin position="711"/>
        <end position="933"/>
    </location>
</feature>
<dbReference type="Gene3D" id="1.10.287.130">
    <property type="match status" value="1"/>
</dbReference>
<dbReference type="SMART" id="SM00388">
    <property type="entry name" value="HisKA"/>
    <property type="match status" value="1"/>
</dbReference>
<dbReference type="InterPro" id="IPR035965">
    <property type="entry name" value="PAS-like_dom_sf"/>
</dbReference>
<dbReference type="InterPro" id="IPR000014">
    <property type="entry name" value="PAS"/>
</dbReference>
<proteinExistence type="predicted"/>
<feature type="domain" description="Response regulatory" evidence="23">
    <location>
        <begin position="955"/>
        <end position="1074"/>
    </location>
</feature>
<dbReference type="GO" id="GO:0009927">
    <property type="term" value="F:histidine phosphotransfer kinase activity"/>
    <property type="evidence" value="ECO:0007669"/>
    <property type="project" value="TreeGrafter"/>
</dbReference>
<keyword evidence="7" id="KW-0808">Transferase</keyword>
<dbReference type="Gene3D" id="3.40.50.2300">
    <property type="match status" value="1"/>
</dbReference>
<dbReference type="SUPFAM" id="SSF47226">
    <property type="entry name" value="Histidine-containing phosphotransfer domain, HPT domain"/>
    <property type="match status" value="1"/>
</dbReference>
<keyword evidence="5" id="KW-0997">Cell inner membrane</keyword>
<evidence type="ECO:0000256" key="20">
    <source>
        <dbReference type="SAM" id="Phobius"/>
    </source>
</evidence>
<evidence type="ECO:0000256" key="15">
    <source>
        <dbReference type="ARBA" id="ARBA00023136"/>
    </source>
</evidence>
<name>A0A4Q2A6U7_9BURK</name>
<comment type="caution">
    <text evidence="26">The sequence shown here is derived from an EMBL/GenBank/DDBJ whole genome shotgun (WGS) entry which is preliminary data.</text>
</comment>
<evidence type="ECO:0000256" key="5">
    <source>
        <dbReference type="ARBA" id="ARBA00022519"/>
    </source>
</evidence>
<dbReference type="InterPro" id="IPR004358">
    <property type="entry name" value="Sig_transdc_His_kin-like_C"/>
</dbReference>
<dbReference type="PROSITE" id="PS50894">
    <property type="entry name" value="HPT"/>
    <property type="match status" value="1"/>
</dbReference>
<feature type="domain" description="PAS" evidence="24">
    <location>
        <begin position="564"/>
        <end position="639"/>
    </location>
</feature>
<dbReference type="Pfam" id="PF08448">
    <property type="entry name" value="PAS_4"/>
    <property type="match status" value="1"/>
</dbReference>
<sequence length="1210" mass="131112">MSNRLRCCAALLFMVLSTSIGGRAVLAAEDAVPAVVDIKVPVTLSPDQKAWLSARGGRIKVGIVSHGLEPFDIVDSQGRHDGISASYLNIVERATGVSIDIVQYGNESELRDAVRQHKVDIGASMQRHGADPGFVYSAPYFTNQTVVASRQKDSLYVPERGRENEPVLAYVPDLMPAEEVRRLYPEMTVKPFPTMESALNAVAFGQAENFVGNATAINYLIEQLQLLNVRITDFARFDADDFRFAATARNRVVIGMIDQILAAIPASRKMAIQVRWSAISNHYGIYNLTLTDEERNWVAAHPVVRYAVPRDSPPFVFRTSDGGAAGLAVDLLKDIGELTGLTFEPVFDPAGLKSAELRLAVPRSDADMGGWKSLAPYAMSPWVIVKRADTERANGLASLDGQLVALDTGNPAAAELARFAPKVRIVVAADVWAAMSDVAEGRATATIQNIETASYVIRQKYRDRLVISPTNGGTNFPIGFAVRDAAVPLLTLLDKGAARNSPLRMNTLRQKWQSEGLPESIWSARLRYLRVALLVMVLLGAGSIAWNYILRRQIRARMLAESNLEEQLAFQVNLFASLPLPFCVIDRDGRFLECNEALARAYDRTRDALIGRRMSEQDVCAADDLAWIDERRSQVMRTGRPVFADRSWRPHGRSMDAYFWFAPLHDRAGAVVGTMGGWIDVTQRAELERAMQQAKDRAEEASLAKSTFLATVSHEIRTPMNAVLGVLELLKQSPASVNSQRESIEAAYESASGLLTLIDDILDLSKIEAGKVELAAEPCNVEAALRGMARIFDGPARQKNVEFAVNIDNPEQLGAVVDAHRFRQVVGNLLSNAVKFTEKGRIALRASITRTGENRVRVDVTVSDTGIGMTGTQQAHLFEPFVQADQSIGIRFGGTGLGLSICRSLVDMMGGTIEVTSAAGIGTTVRLAFDAPTAVGGGVTQQIDTVPPNAFLGHTALIVDDHPANRLVLCRQLEYLGFRVEAAADGASALDAWWRGSFDVVVTDCLMPEMSGYELTQRLRAEEAGSGIARTPIVGYTANIQRDMLARARSAGMDMCLMKPLGLTALAARLAVLGLGKGEDADGRDGATSRAEATGLIDMAVVDGISAGDAAHESKLLGTILDANRADLERLRGAIEQGDRAAFVSIVHHMRSAIHLIGARAAVHACNVAEAGVQDGGDVPLATLGQPVFEHIEALDRELVTRCSGYVRSV</sequence>
<dbReference type="InterPro" id="IPR001789">
    <property type="entry name" value="Sig_transdc_resp-reg_receiver"/>
</dbReference>
<dbReference type="InterPro" id="IPR003661">
    <property type="entry name" value="HisK_dim/P_dom"/>
</dbReference>
<comment type="catalytic activity">
    <reaction evidence="1">
        <text>ATP + protein L-histidine = ADP + protein N-phospho-L-histidine.</text>
        <dbReference type="EC" id="2.7.13.3"/>
    </reaction>
</comment>
<dbReference type="InterPro" id="IPR005467">
    <property type="entry name" value="His_kinase_dom"/>
</dbReference>
<evidence type="ECO:0000256" key="21">
    <source>
        <dbReference type="SAM" id="SignalP"/>
    </source>
</evidence>
<dbReference type="Gene3D" id="1.20.120.160">
    <property type="entry name" value="HPT domain"/>
    <property type="match status" value="1"/>
</dbReference>